<evidence type="ECO:0000256" key="1">
    <source>
        <dbReference type="SAM" id="Phobius"/>
    </source>
</evidence>
<name>A0ABY0K8K3_9HYPH</name>
<protein>
    <submittedName>
        <fullName evidence="3">Uncharacterized protein</fullName>
    </submittedName>
</protein>
<gene>
    <name evidence="2" type="ORF">GA0071312_0880</name>
    <name evidence="3" type="ORF">GA0071312_1728</name>
</gene>
<evidence type="ECO:0000313" key="4">
    <source>
        <dbReference type="Proteomes" id="UP000182800"/>
    </source>
</evidence>
<accession>A0ABY0K8K3</accession>
<keyword evidence="1" id="KW-0472">Membrane</keyword>
<reference evidence="3 4" key="1">
    <citation type="submission" date="2016-08" db="EMBL/GenBank/DDBJ databases">
        <authorList>
            <person name="Varghese N."/>
            <person name="Submissions Spin"/>
        </authorList>
    </citation>
    <scope>NUCLEOTIDE SEQUENCE [LARGE SCALE GENOMIC DNA]</scope>
    <source>
        <strain evidence="3 4">HL-109</strain>
    </source>
</reference>
<sequence length="61" mass="7196">MTGAIAGLMSTSEIRRLIARLILTEPIATAFIWAWSLWRRQHQKQAAISHRKRRRKNKKQL</sequence>
<dbReference type="Proteomes" id="UP000182800">
    <property type="component" value="Unassembled WGS sequence"/>
</dbReference>
<dbReference type="RefSeq" id="WP_074443750.1">
    <property type="nucleotide sequence ID" value="NZ_FMBM01000001.1"/>
</dbReference>
<dbReference type="EMBL" id="FMBM01000001">
    <property type="protein sequence ID" value="SCC79440.1"/>
    <property type="molecule type" value="Genomic_DNA"/>
</dbReference>
<organism evidence="3 4">
    <name type="scientific">Saliniramus fredricksonii</name>
    <dbReference type="NCBI Taxonomy" id="1653334"/>
    <lineage>
        <taxon>Bacteria</taxon>
        <taxon>Pseudomonadati</taxon>
        <taxon>Pseudomonadota</taxon>
        <taxon>Alphaproteobacteria</taxon>
        <taxon>Hyphomicrobiales</taxon>
        <taxon>Salinarimonadaceae</taxon>
        <taxon>Saliniramus</taxon>
    </lineage>
</organism>
<comment type="caution">
    <text evidence="3">The sequence shown here is derived from an EMBL/GenBank/DDBJ whole genome shotgun (WGS) entry which is preliminary data.</text>
</comment>
<keyword evidence="4" id="KW-1185">Reference proteome</keyword>
<evidence type="ECO:0000313" key="2">
    <source>
        <dbReference type="EMBL" id="SCC79440.1"/>
    </source>
</evidence>
<dbReference type="EMBL" id="FMBM01000002">
    <property type="protein sequence ID" value="SCC80800.1"/>
    <property type="molecule type" value="Genomic_DNA"/>
</dbReference>
<evidence type="ECO:0000313" key="3">
    <source>
        <dbReference type="EMBL" id="SCC80800.1"/>
    </source>
</evidence>
<proteinExistence type="predicted"/>
<keyword evidence="1" id="KW-1133">Transmembrane helix</keyword>
<keyword evidence="1" id="KW-0812">Transmembrane</keyword>
<feature type="transmembrane region" description="Helical" evidence="1">
    <location>
        <begin position="17"/>
        <end position="38"/>
    </location>
</feature>